<dbReference type="PANTHER" id="PTHR40943:SF1">
    <property type="entry name" value="CYTOPLASMIC PROTEIN"/>
    <property type="match status" value="1"/>
</dbReference>
<dbReference type="InterPro" id="IPR008579">
    <property type="entry name" value="UGlyAH_Cupin_dom"/>
</dbReference>
<accession>A0A558QT88</accession>
<dbReference type="PANTHER" id="PTHR40943">
    <property type="entry name" value="CYTOPLASMIC PROTEIN-RELATED"/>
    <property type="match status" value="1"/>
</dbReference>
<dbReference type="InterPro" id="IPR011051">
    <property type="entry name" value="RmlC_Cupin_sf"/>
</dbReference>
<name>A0A558QT88_9SPHN</name>
<dbReference type="EMBL" id="VNIM01000128">
    <property type="protein sequence ID" value="TVV70366.1"/>
    <property type="molecule type" value="Genomic_DNA"/>
</dbReference>
<dbReference type="CDD" id="cd02227">
    <property type="entry name" value="cupin_TM1112-like"/>
    <property type="match status" value="1"/>
</dbReference>
<dbReference type="RefSeq" id="WP_145155397.1">
    <property type="nucleotide sequence ID" value="NZ_VNIM01000128.1"/>
</dbReference>
<dbReference type="InterPro" id="IPR014710">
    <property type="entry name" value="RmlC-like_jellyroll"/>
</dbReference>
<proteinExistence type="predicted"/>
<protein>
    <submittedName>
        <fullName evidence="2">DUF861 domain-containing protein</fullName>
    </submittedName>
</protein>
<dbReference type="AlphaFoldDB" id="A0A558QT88"/>
<dbReference type="Proteomes" id="UP000318681">
    <property type="component" value="Unassembled WGS sequence"/>
</dbReference>
<gene>
    <name evidence="2" type="ORF">FOY91_19315</name>
</gene>
<dbReference type="Gene3D" id="2.60.120.10">
    <property type="entry name" value="Jelly Rolls"/>
    <property type="match status" value="2"/>
</dbReference>
<reference evidence="2 3" key="1">
    <citation type="submission" date="2019-07" db="EMBL/GenBank/DDBJ databases">
        <title>Sphingomonas solaris sp. nov., isolated from a solar panel from Boston, Massachusetts.</title>
        <authorList>
            <person name="Tanner K."/>
            <person name="Pascual J."/>
            <person name="Mancuso C."/>
            <person name="Pereto J."/>
            <person name="Khalil A."/>
            <person name="Vilanova C."/>
        </authorList>
    </citation>
    <scope>NUCLEOTIDE SEQUENCE [LARGE SCALE GENOMIC DNA]</scope>
    <source>
        <strain evidence="2 3">R4DWN</strain>
    </source>
</reference>
<evidence type="ECO:0000313" key="2">
    <source>
        <dbReference type="EMBL" id="TVV70366.1"/>
    </source>
</evidence>
<evidence type="ECO:0000259" key="1">
    <source>
        <dbReference type="Pfam" id="PF05899"/>
    </source>
</evidence>
<evidence type="ECO:0000313" key="3">
    <source>
        <dbReference type="Proteomes" id="UP000318681"/>
    </source>
</evidence>
<keyword evidence="3" id="KW-1185">Reference proteome</keyword>
<sequence>MSDVAETVRSFVDLRAFAADAGPVPAGDWLSARVALPLPGGPVTLDLLALDGGAGTADPLPGDEFVLVIAGALAIQHDGGAISLGQNESGVLPGGGGFRWTAAPATRAIVMRCTSGPAGAEAPLIVDEAAPLAPSGAPLADLLVGPTPACRSVTDYRSANGEFMVGTWDSTPYHRLPMRYRHYELMHLLQGAVTFVDEAGRAGTFATGDIFLIEQGAMCSWDSREQVKKVYAIYRPAA</sequence>
<organism evidence="2 3">
    <name type="scientific">Alterirhizorhabdus solaris</name>
    <dbReference type="NCBI Taxonomy" id="2529389"/>
    <lineage>
        <taxon>Bacteria</taxon>
        <taxon>Pseudomonadati</taxon>
        <taxon>Pseudomonadota</taxon>
        <taxon>Alphaproteobacteria</taxon>
        <taxon>Sphingomonadales</taxon>
        <taxon>Rhizorhabdaceae</taxon>
        <taxon>Alterirhizorhabdus</taxon>
    </lineage>
</organism>
<dbReference type="Pfam" id="PF05899">
    <property type="entry name" value="Cupin_3"/>
    <property type="match status" value="1"/>
</dbReference>
<dbReference type="OrthoDB" id="9799053at2"/>
<dbReference type="SUPFAM" id="SSF51182">
    <property type="entry name" value="RmlC-like cupins"/>
    <property type="match status" value="2"/>
</dbReference>
<comment type="caution">
    <text evidence="2">The sequence shown here is derived from an EMBL/GenBank/DDBJ whole genome shotgun (WGS) entry which is preliminary data.</text>
</comment>
<feature type="domain" description="(S)-ureidoglycine aminohydrolase cupin" evidence="1">
    <location>
        <begin position="158"/>
        <end position="231"/>
    </location>
</feature>